<dbReference type="EMBL" id="UZAM01006975">
    <property type="protein sequence ID" value="VDO95659.1"/>
    <property type="molecule type" value="Genomic_DNA"/>
</dbReference>
<dbReference type="WBParaSite" id="SBAD_0000193701-mRNA-1">
    <property type="protein sequence ID" value="SBAD_0000193701-mRNA-1"/>
    <property type="gene ID" value="SBAD_0000193701"/>
</dbReference>
<dbReference type="PANTHER" id="PTHR21575:SF12">
    <property type="entry name" value="PROTEIN HID1"/>
    <property type="match status" value="1"/>
</dbReference>
<dbReference type="InterPro" id="IPR026705">
    <property type="entry name" value="Hid-1/Ecm30"/>
</dbReference>
<dbReference type="OrthoDB" id="432953at2759"/>
<organism evidence="3">
    <name type="scientific">Soboliphyme baturini</name>
    <dbReference type="NCBI Taxonomy" id="241478"/>
    <lineage>
        <taxon>Eukaryota</taxon>
        <taxon>Metazoa</taxon>
        <taxon>Ecdysozoa</taxon>
        <taxon>Nematoda</taxon>
        <taxon>Enoplea</taxon>
        <taxon>Dorylaimia</taxon>
        <taxon>Dioctophymatida</taxon>
        <taxon>Dioctophymatoidea</taxon>
        <taxon>Soboliphymatidae</taxon>
        <taxon>Soboliphyme</taxon>
    </lineage>
</organism>
<reference evidence="1 2" key="2">
    <citation type="submission" date="2018-11" db="EMBL/GenBank/DDBJ databases">
        <authorList>
            <consortium name="Pathogen Informatics"/>
        </authorList>
    </citation>
    <scope>NUCLEOTIDE SEQUENCE [LARGE SCALE GENOMIC DNA]</scope>
</reference>
<protein>
    <submittedName>
        <fullName evidence="3">DUF1741 domain-containing protein</fullName>
    </submittedName>
</protein>
<dbReference type="GO" id="GO:0000138">
    <property type="term" value="C:Golgi trans cisterna"/>
    <property type="evidence" value="ECO:0007669"/>
    <property type="project" value="TreeGrafter"/>
</dbReference>
<evidence type="ECO:0000313" key="1">
    <source>
        <dbReference type="EMBL" id="VDO95659.1"/>
    </source>
</evidence>
<dbReference type="AlphaFoldDB" id="A0A183IE03"/>
<name>A0A183IE03_9BILA</name>
<dbReference type="PANTHER" id="PTHR21575">
    <property type="entry name" value="PROTEIN HID1"/>
    <property type="match status" value="1"/>
</dbReference>
<dbReference type="GO" id="GO:0016020">
    <property type="term" value="C:membrane"/>
    <property type="evidence" value="ECO:0007669"/>
    <property type="project" value="TreeGrafter"/>
</dbReference>
<evidence type="ECO:0000313" key="3">
    <source>
        <dbReference type="WBParaSite" id="SBAD_0000193701-mRNA-1"/>
    </source>
</evidence>
<sequence>MCSSTISYGLYESKTHHLLSAKGYQGDRIEAFWQQFWSPENVTSVQDVFSLIPSSEIRLLRENSPNNLATLCCKAVRCLVNAHDHAFINCCRLLTRIFFVLLQEDKRPLAKILLTVLCDLLFCPDFTVANETVEYLHSIDSCEYIWEAGVGFATSPPHYPQHDSHRVEILRLLLTCFSEIMYVSPNNTAYQNRWIKHFTSAENRHVLPLFTSLINTIFSYDPIGYGMPYNYLLFLDSREPLVSTALQVLNVCLEKTAERPDDNGDMEVKGFQLFLSFTFSQSLMFCFYRWATLKTFSSTTYLGFIGKRCDQFFSLFCCKFLFYVLKSSNVLDILIPVLYHLNDSRNDRSRIGLVHMGVFILLLLSGERNFGVRLNKPYTRRLPMDISMFTGSHADLLIIVFHKLITTGNHRLQSLFDCLLTIIVNVSPYLKSMSMVAANKLLHLLEAFSTPWFLYGSPNNHHLVFFLLEIFNNIVQYQFDGNYNLVYTLIRKRQVFYQLANLPTDDASIAKALSGRKGLTAKSSIPRSRPDILSPVDSTQISEATPQDANLNEIVTVQSWKQKLPLQTVMRLLQVLVPQVEKICIDKMLTDENEILKFLQHGTLVGLLPVPHPILIRKYQGNAGTNDWFRTYLWGIIYLKNNDPPIWYDTAVKLFEVQKI</sequence>
<dbReference type="GO" id="GO:0005797">
    <property type="term" value="C:Golgi medial cisterna"/>
    <property type="evidence" value="ECO:0007669"/>
    <property type="project" value="TreeGrafter"/>
</dbReference>
<dbReference type="Pfam" id="PF09742">
    <property type="entry name" value="Dymeclin"/>
    <property type="match status" value="1"/>
</dbReference>
<evidence type="ECO:0000313" key="2">
    <source>
        <dbReference type="Proteomes" id="UP000270296"/>
    </source>
</evidence>
<keyword evidence="2" id="KW-1185">Reference proteome</keyword>
<gene>
    <name evidence="1" type="ORF">SBAD_LOCUS1847</name>
</gene>
<accession>A0A183IE03</accession>
<reference evidence="3" key="1">
    <citation type="submission" date="2016-06" db="UniProtKB">
        <authorList>
            <consortium name="WormBaseParasite"/>
        </authorList>
    </citation>
    <scope>IDENTIFICATION</scope>
</reference>
<proteinExistence type="predicted"/>
<dbReference type="Proteomes" id="UP000270296">
    <property type="component" value="Unassembled WGS sequence"/>
</dbReference>